<dbReference type="Pfam" id="PF07963">
    <property type="entry name" value="N_methyl"/>
    <property type="match status" value="1"/>
</dbReference>
<keyword evidence="1" id="KW-0812">Transmembrane</keyword>
<evidence type="ECO:0000256" key="1">
    <source>
        <dbReference type="SAM" id="Phobius"/>
    </source>
</evidence>
<dbReference type="EMBL" id="CP104562">
    <property type="protein sequence ID" value="UXH79350.1"/>
    <property type="molecule type" value="Genomic_DNA"/>
</dbReference>
<gene>
    <name evidence="2" type="ORF">N4261_05290</name>
</gene>
<dbReference type="Proteomes" id="UP001064933">
    <property type="component" value="Chromosome"/>
</dbReference>
<protein>
    <submittedName>
        <fullName evidence="2">PilW family protein</fullName>
    </submittedName>
</protein>
<dbReference type="Pfam" id="PF16074">
    <property type="entry name" value="PilW"/>
    <property type="match status" value="1"/>
</dbReference>
<sequence length="398" mass="42385">MTQHRRPFPPRTRQRAMRASHGFSLIELMVSIVIAMAMIIAMGVISSKFETGKRQGTATSDMSLNTGYLAYDLDRQLRSAGSGFSTSRTDTYGCTLYSSLSGAQILPASAAFPAPFGSVTTTVKMLPLLVYPGIGNGGSDVIQVMTGTGGIGETSTQVRLNSVATNLLRLSSTVGIKGDDMLLITESGRPCMLEQAAASYTGGASQQVDLDGSYYASSIGTESINARSTGAVANAMVMGNATNGNPPRFLLLGINASQQLVRYDLLRFSNGAGDTPIPVADGVVDMRVRYGVDTTATMDGTVDSWVTPTGDYAPAALNDPANQANVFRIMAVKVSMILRTDYQEKEDFGPTTLTMFSGLATSLQVPYTVADRKRRHRVVEFTVPLRNVLVMSGRAVPP</sequence>
<name>A0ABY6B1S3_9BURK</name>
<accession>A0ABY6B1S3</accession>
<organism evidence="2 3">
    <name type="scientific">Roseateles amylovorans</name>
    <dbReference type="NCBI Taxonomy" id="2978473"/>
    <lineage>
        <taxon>Bacteria</taxon>
        <taxon>Pseudomonadati</taxon>
        <taxon>Pseudomonadota</taxon>
        <taxon>Betaproteobacteria</taxon>
        <taxon>Burkholderiales</taxon>
        <taxon>Sphaerotilaceae</taxon>
        <taxon>Roseateles</taxon>
    </lineage>
</organism>
<keyword evidence="1" id="KW-0472">Membrane</keyword>
<proteinExistence type="predicted"/>
<feature type="transmembrane region" description="Helical" evidence="1">
    <location>
        <begin position="21"/>
        <end position="45"/>
    </location>
</feature>
<evidence type="ECO:0000313" key="2">
    <source>
        <dbReference type="EMBL" id="UXH79350.1"/>
    </source>
</evidence>
<dbReference type="InterPro" id="IPR032092">
    <property type="entry name" value="PilW"/>
</dbReference>
<dbReference type="PROSITE" id="PS00409">
    <property type="entry name" value="PROKAR_NTER_METHYL"/>
    <property type="match status" value="1"/>
</dbReference>
<dbReference type="InterPro" id="IPR012902">
    <property type="entry name" value="N_methyl_site"/>
</dbReference>
<keyword evidence="1" id="KW-1133">Transmembrane helix</keyword>
<evidence type="ECO:0000313" key="3">
    <source>
        <dbReference type="Proteomes" id="UP001064933"/>
    </source>
</evidence>
<dbReference type="RefSeq" id="WP_261759169.1">
    <property type="nucleotide sequence ID" value="NZ_CP104562.2"/>
</dbReference>
<reference evidence="2" key="1">
    <citation type="submission" date="2022-10" db="EMBL/GenBank/DDBJ databases">
        <title>Characterization and whole genome sequencing of a new Roseateles species, isolated from fresh water.</title>
        <authorList>
            <person name="Guliayeva D.Y."/>
            <person name="Akhremchuk A.E."/>
            <person name="Sikolenko M.A."/>
            <person name="Valentovich L.N."/>
            <person name="Sidarenka A.V."/>
        </authorList>
    </citation>
    <scope>NUCLEOTIDE SEQUENCE</scope>
    <source>
        <strain evidence="2">BIM B-1768</strain>
    </source>
</reference>
<keyword evidence="3" id="KW-1185">Reference proteome</keyword>